<feature type="transmembrane region" description="Helical" evidence="1">
    <location>
        <begin position="911"/>
        <end position="934"/>
    </location>
</feature>
<dbReference type="Proteomes" id="UP000856022">
    <property type="component" value="Unassembled WGS sequence"/>
</dbReference>
<feature type="transmembrane region" description="Helical" evidence="1">
    <location>
        <begin position="361"/>
        <end position="380"/>
    </location>
</feature>
<dbReference type="GO" id="GO:0005886">
    <property type="term" value="C:plasma membrane"/>
    <property type="evidence" value="ECO:0007669"/>
    <property type="project" value="TreeGrafter"/>
</dbReference>
<dbReference type="RefSeq" id="WP_024702929.1">
    <property type="nucleotide sequence ID" value="NZ_CP019060.1"/>
</dbReference>
<evidence type="ECO:0000313" key="3">
    <source>
        <dbReference type="EMBL" id="QHH12598.1"/>
    </source>
</evidence>
<dbReference type="PANTHER" id="PTHR32063">
    <property type="match status" value="1"/>
</dbReference>
<dbReference type="PANTHER" id="PTHR32063:SF18">
    <property type="entry name" value="CATION EFFLUX SYSTEM PROTEIN"/>
    <property type="match status" value="1"/>
</dbReference>
<dbReference type="EMBL" id="DACQKT010000002">
    <property type="protein sequence ID" value="HAS6676522.1"/>
    <property type="molecule type" value="Genomic_DNA"/>
</dbReference>
<feature type="transmembrane region" description="Helical" evidence="1">
    <location>
        <begin position="464"/>
        <end position="486"/>
    </location>
</feature>
<keyword evidence="1" id="KW-1133">Transmembrane helix</keyword>
<reference evidence="2" key="3">
    <citation type="submission" date="2019-12" db="EMBL/GenBank/DDBJ databases">
        <authorList>
            <consortium name="NCBI Pathogen Detection Project"/>
        </authorList>
    </citation>
    <scope>NUCLEOTIDE SEQUENCE</scope>
    <source>
        <strain evidence="2">1930</strain>
    </source>
</reference>
<feature type="transmembrane region" description="Helical" evidence="1">
    <location>
        <begin position="964"/>
        <end position="983"/>
    </location>
</feature>
<dbReference type="Gene3D" id="3.30.70.1430">
    <property type="entry name" value="Multidrug efflux transporter AcrB pore domain"/>
    <property type="match status" value="2"/>
</dbReference>
<dbReference type="SUPFAM" id="SSF82714">
    <property type="entry name" value="Multidrug efflux transporter AcrB TolC docking domain, DN and DC subdomains"/>
    <property type="match status" value="2"/>
</dbReference>
<dbReference type="Gene3D" id="3.30.70.1440">
    <property type="entry name" value="Multidrug efflux transporter AcrB pore domain"/>
    <property type="match status" value="1"/>
</dbReference>
<dbReference type="Gene3D" id="1.20.1640.10">
    <property type="entry name" value="Multidrug efflux transporter AcrB transmembrane domain"/>
    <property type="match status" value="2"/>
</dbReference>
<feature type="transmembrane region" description="Helical" evidence="1">
    <location>
        <begin position="335"/>
        <end position="355"/>
    </location>
</feature>
<organism evidence="2">
    <name type="scientific">Vibrio parahaemolyticus</name>
    <dbReference type="NCBI Taxonomy" id="670"/>
    <lineage>
        <taxon>Bacteria</taxon>
        <taxon>Pseudomonadati</taxon>
        <taxon>Pseudomonadota</taxon>
        <taxon>Gammaproteobacteria</taxon>
        <taxon>Vibrionales</taxon>
        <taxon>Vibrionaceae</taxon>
        <taxon>Vibrio</taxon>
    </lineage>
</organism>
<name>A0A2R9VV36_VIBPH</name>
<feature type="transmembrane region" description="Helical" evidence="1">
    <location>
        <begin position="887"/>
        <end position="905"/>
    </location>
</feature>
<dbReference type="AlphaFoldDB" id="A0A2R9VV36"/>
<dbReference type="Gene3D" id="3.30.2090.10">
    <property type="entry name" value="Multidrug efflux transporter AcrB TolC docking domain, DN and DC subdomains"/>
    <property type="match status" value="2"/>
</dbReference>
<dbReference type="InterPro" id="IPR027463">
    <property type="entry name" value="AcrB_DN_DC_subdom"/>
</dbReference>
<reference evidence="2" key="1">
    <citation type="journal article" date="2018" name="Genome Biol.">
        <title>SKESA: strategic k-mer extension for scrupulous assemblies.</title>
        <authorList>
            <person name="Souvorov A."/>
            <person name="Agarwala R."/>
            <person name="Lipman D.J."/>
        </authorList>
    </citation>
    <scope>NUCLEOTIDE SEQUENCE</scope>
    <source>
        <strain evidence="2">1930</strain>
    </source>
</reference>
<dbReference type="PRINTS" id="PR00702">
    <property type="entry name" value="ACRIFLAVINRP"/>
</dbReference>
<keyword evidence="1" id="KW-0472">Membrane</keyword>
<accession>A0A2R9VV36</accession>
<gene>
    <name evidence="2" type="primary">vmeV</name>
    <name evidence="3" type="ORF">EHC69_25470</name>
    <name evidence="2" type="ORF">I7278_06850</name>
</gene>
<dbReference type="SUPFAM" id="SSF82693">
    <property type="entry name" value="Multidrug efflux transporter AcrB pore domain, PN1, PN2, PC1 and PC2 subdomains"/>
    <property type="match status" value="2"/>
</dbReference>
<feature type="transmembrane region" description="Helical" evidence="1">
    <location>
        <begin position="861"/>
        <end position="880"/>
    </location>
</feature>
<evidence type="ECO:0000313" key="4">
    <source>
        <dbReference type="Proteomes" id="UP000464718"/>
    </source>
</evidence>
<keyword evidence="1" id="KW-0812">Transmembrane</keyword>
<feature type="transmembrane region" description="Helical" evidence="1">
    <location>
        <begin position="392"/>
        <end position="414"/>
    </location>
</feature>
<dbReference type="Proteomes" id="UP000464718">
    <property type="component" value="Chromosome ii"/>
</dbReference>
<dbReference type="GO" id="GO:0042910">
    <property type="term" value="F:xenobiotic transmembrane transporter activity"/>
    <property type="evidence" value="ECO:0007669"/>
    <property type="project" value="TreeGrafter"/>
</dbReference>
<evidence type="ECO:0000313" key="2">
    <source>
        <dbReference type="EMBL" id="HAS6676522.1"/>
    </source>
</evidence>
<evidence type="ECO:0000256" key="1">
    <source>
        <dbReference type="SAM" id="Phobius"/>
    </source>
</evidence>
<feature type="transmembrane region" description="Helical" evidence="1">
    <location>
        <begin position="434"/>
        <end position="452"/>
    </location>
</feature>
<feature type="transmembrane region" description="Helical" evidence="1">
    <location>
        <begin position="989"/>
        <end position="1012"/>
    </location>
</feature>
<dbReference type="InterPro" id="IPR001036">
    <property type="entry name" value="Acrflvin-R"/>
</dbReference>
<feature type="transmembrane region" description="Helical" evidence="1">
    <location>
        <begin position="529"/>
        <end position="546"/>
    </location>
</feature>
<reference evidence="3 4" key="2">
    <citation type="submission" date="2018-12" db="EMBL/GenBank/DDBJ databases">
        <title>Genomic insights into the evolutionary origins and pathogenicity of five Vibrio parahaemolyticus strains isolated from the shrimp with acute hepatopancreatic necrosis disease (AHPND).</title>
        <authorList>
            <person name="Yang Q."/>
            <person name="Dong X."/>
            <person name="Xie G."/>
            <person name="Fu S."/>
            <person name="Zou P."/>
            <person name="Sun J."/>
            <person name="Wang Y."/>
            <person name="Huang J."/>
        </authorList>
    </citation>
    <scope>NUCLEOTIDE SEQUENCE [LARGE SCALE GENOMIC DNA]</scope>
    <source>
        <strain evidence="3 4">20160303005-1</strain>
    </source>
</reference>
<dbReference type="EMBL" id="CP034299">
    <property type="protein sequence ID" value="QHH12598.1"/>
    <property type="molecule type" value="Genomic_DNA"/>
</dbReference>
<sequence>MNIAEYSIKNKVISWLFIVILAIGGVTSFLELGRLEDPAFTIKDAMIVATYPGATSKEVEEELTYPLEKEIRKLPYIDRITSTSSNGMSQIMVSMKMDYGPDELPQIWDEMRRKINDLQPTLPQGVQSLQIIDDFGDVYGVMLMLTGDDYDYVELKRYADHLRREIELVDGVGKVDIAGDQQEMLFVEISLDRLASLNLDMNVVSGLLNQQNNVVSAGEVMVNGESLVIRPSGTLNTVQALENLIIHGRDTGNLIRLKDVATITRSIQEKPGNMILFNGKKAINIGISFASGVNVVEVGERLNAELSSLESIKPAGLDMSYFYNQAQEVDDSVKAFVISLAEAVAIVIIVLLFTMGLRSGVIIGVVLLLTVFGTFILMNYNNIELHRISLGALIIALGMLVDNAIVVVEGILVGLKKGRTKVQAAVDIVKQTQWPLLGATVIAITAFAPIGLSQDATGEFMGSLFWVLCFSLFLSWVTAITLTPFLADLLLKEEEKDTNGEDEDPYKGWLFVVFGALLKFSLRFRWMTVAAMVALLVGAVIAFGNVKQQFFPPSNTPMFYVDMWMPEGTDIRQTIKQAETVESYIRQQDDIDFVSVSIGQGLQRFALTYQPEKSYEAYAQFQVRTTDRDNMFKLLHKLDDNLAKTFDEPTFQFKLMEFGPSPASKIEARITGPDPKVLRELAVQVEDILHTDPGARNIRHDWRERTKELVPVFNESKARRLGISKEDLSSTLQMAFGGSTFGVLRDGTHTLPIMMRLPEAERVDFESLQNVKIWSPSLQTYIPVDQIIDGVELDWSEPLIQRRDRKRTLTVLADHDVLSDDTAASLFARVQPKVMALHIPEGYEITWGGEYESSKDAQEGLFGSLPMGYLLMFIITILLFNSIKKPLVIWFTVPLSIIGVAFGLLTTNMPFSFTAFLGLLSLSGMILKNGIVLLDQINLELESGKDPYLAIVDSAISRVRPVSMAALTTILGMIPLVFDAFFGSMAITIMAGLGFATVLTLIVVPVMFAILFRIKPTTA</sequence>
<feature type="transmembrane region" description="Helical" evidence="1">
    <location>
        <begin position="12"/>
        <end position="33"/>
    </location>
</feature>
<dbReference type="Gene3D" id="3.30.70.1320">
    <property type="entry name" value="Multidrug efflux transporter AcrB pore domain like"/>
    <property type="match status" value="1"/>
</dbReference>
<dbReference type="SUPFAM" id="SSF82866">
    <property type="entry name" value="Multidrug efflux transporter AcrB transmembrane domain"/>
    <property type="match status" value="2"/>
</dbReference>
<dbReference type="Pfam" id="PF00873">
    <property type="entry name" value="ACR_tran"/>
    <property type="match status" value="1"/>
</dbReference>
<protein>
    <submittedName>
        <fullName evidence="2">Multidrug efflux RND transporter permease subunit VmeV</fullName>
    </submittedName>
</protein>
<proteinExistence type="predicted"/>